<dbReference type="InterPro" id="IPR027417">
    <property type="entry name" value="P-loop_NTPase"/>
</dbReference>
<dbReference type="EMBL" id="AP021881">
    <property type="protein sequence ID" value="BBO99764.1"/>
    <property type="molecule type" value="Genomic_DNA"/>
</dbReference>
<organism evidence="9 10">
    <name type="scientific">Sulfuriferula nivalis</name>
    <dbReference type="NCBI Taxonomy" id="2675298"/>
    <lineage>
        <taxon>Bacteria</taxon>
        <taxon>Pseudomonadati</taxon>
        <taxon>Pseudomonadota</taxon>
        <taxon>Betaproteobacteria</taxon>
        <taxon>Nitrosomonadales</taxon>
        <taxon>Sulfuricellaceae</taxon>
        <taxon>Sulfuriferula</taxon>
    </lineage>
</organism>
<dbReference type="InterPro" id="IPR015854">
    <property type="entry name" value="ABC_transpr_LolD-like"/>
</dbReference>
<dbReference type="SUPFAM" id="SSF52540">
    <property type="entry name" value="P-loop containing nucleoside triphosphate hydrolases"/>
    <property type="match status" value="1"/>
</dbReference>
<dbReference type="PROSITE" id="PS00211">
    <property type="entry name" value="ABC_TRANSPORTER_1"/>
    <property type="match status" value="1"/>
</dbReference>
<dbReference type="RefSeq" id="WP_174237386.1">
    <property type="nucleotide sequence ID" value="NZ_AP021881.1"/>
</dbReference>
<evidence type="ECO:0000256" key="7">
    <source>
        <dbReference type="ARBA" id="ARBA00038388"/>
    </source>
</evidence>
<evidence type="ECO:0000313" key="10">
    <source>
        <dbReference type="Proteomes" id="UP000463939"/>
    </source>
</evidence>
<gene>
    <name evidence="9" type="ORF">SFSGTM_04730</name>
</gene>
<dbReference type="GO" id="GO:0098796">
    <property type="term" value="C:membrane protein complex"/>
    <property type="evidence" value="ECO:0007669"/>
    <property type="project" value="UniProtKB-ARBA"/>
</dbReference>
<evidence type="ECO:0000256" key="6">
    <source>
        <dbReference type="ARBA" id="ARBA00023251"/>
    </source>
</evidence>
<comment type="similarity">
    <text evidence="7">Belongs to the ABC transporter superfamily. Macrolide exporter (TC 3.A.1.122) family.</text>
</comment>
<dbReference type="PROSITE" id="PS50893">
    <property type="entry name" value="ABC_TRANSPORTER_2"/>
    <property type="match status" value="1"/>
</dbReference>
<dbReference type="GO" id="GO:0005524">
    <property type="term" value="F:ATP binding"/>
    <property type="evidence" value="ECO:0007669"/>
    <property type="project" value="UniProtKB-KW"/>
</dbReference>
<dbReference type="AlphaFoldDB" id="A0A809RDP7"/>
<dbReference type="CDD" id="cd03255">
    <property type="entry name" value="ABC_MJ0796_LolCDE_FtsE"/>
    <property type="match status" value="1"/>
</dbReference>
<dbReference type="Pfam" id="PF00005">
    <property type="entry name" value="ABC_tran"/>
    <property type="match status" value="1"/>
</dbReference>
<dbReference type="GO" id="GO:0016887">
    <property type="term" value="F:ATP hydrolysis activity"/>
    <property type="evidence" value="ECO:0007669"/>
    <property type="project" value="InterPro"/>
</dbReference>
<dbReference type="InterPro" id="IPR003593">
    <property type="entry name" value="AAA+_ATPase"/>
</dbReference>
<evidence type="ECO:0000256" key="5">
    <source>
        <dbReference type="ARBA" id="ARBA00022989"/>
    </source>
</evidence>
<keyword evidence="6" id="KW-0046">Antibiotic resistance</keyword>
<accession>A0A809RDP7</accession>
<dbReference type="GO" id="GO:0005886">
    <property type="term" value="C:plasma membrane"/>
    <property type="evidence" value="ECO:0007669"/>
    <property type="project" value="TreeGrafter"/>
</dbReference>
<dbReference type="PANTHER" id="PTHR24220:SF86">
    <property type="entry name" value="ABC TRANSPORTER ABCH.1"/>
    <property type="match status" value="1"/>
</dbReference>
<dbReference type="Gene3D" id="3.40.50.300">
    <property type="entry name" value="P-loop containing nucleotide triphosphate hydrolases"/>
    <property type="match status" value="1"/>
</dbReference>
<keyword evidence="2" id="KW-1003">Cell membrane</keyword>
<dbReference type="InterPro" id="IPR003439">
    <property type="entry name" value="ABC_transporter-like_ATP-bd"/>
</dbReference>
<evidence type="ECO:0000313" key="9">
    <source>
        <dbReference type="EMBL" id="BBO99764.1"/>
    </source>
</evidence>
<proteinExistence type="inferred from homology"/>
<sequence>MSHVIEVKQLGKDYATEAGVFVALKSVDLTISSGEFVAIMGPSGSGKSTLMNLLGCLDYPSRGEYKLDGEDVSKLSSDALAALRNRVIGFVFQGFNLLPRLNVRDNVALPMLYKGTSGSERKQRADEMLAQVGLAGLGDRHPNQLSGGQQQRVAIARALTNTPRLILADEPTGNLDSHTSDEVMRLFTELNSTGITVIIVTHEADVAKYAQRLVRFKDGEMVYDGKPEGDLS</sequence>
<keyword evidence="10" id="KW-1185">Reference proteome</keyword>
<dbReference type="SMART" id="SM00382">
    <property type="entry name" value="AAA"/>
    <property type="match status" value="1"/>
</dbReference>
<dbReference type="GO" id="GO:0022857">
    <property type="term" value="F:transmembrane transporter activity"/>
    <property type="evidence" value="ECO:0007669"/>
    <property type="project" value="TreeGrafter"/>
</dbReference>
<keyword evidence="5" id="KW-0812">Transmembrane</keyword>
<evidence type="ECO:0000256" key="3">
    <source>
        <dbReference type="ARBA" id="ARBA00022741"/>
    </source>
</evidence>
<dbReference type="Proteomes" id="UP000463939">
    <property type="component" value="Chromosome"/>
</dbReference>
<dbReference type="FunFam" id="3.40.50.300:FF:000032">
    <property type="entry name" value="Export ABC transporter ATP-binding protein"/>
    <property type="match status" value="1"/>
</dbReference>
<evidence type="ECO:0000256" key="4">
    <source>
        <dbReference type="ARBA" id="ARBA00022840"/>
    </source>
</evidence>
<dbReference type="PANTHER" id="PTHR24220">
    <property type="entry name" value="IMPORT ATP-BINDING PROTEIN"/>
    <property type="match status" value="1"/>
</dbReference>
<name>A0A809RDP7_9PROT</name>
<keyword evidence="1" id="KW-0813">Transport</keyword>
<evidence type="ECO:0000256" key="2">
    <source>
        <dbReference type="ARBA" id="ARBA00022475"/>
    </source>
</evidence>
<protein>
    <submittedName>
        <fullName evidence="9">Macrolide ABC transporter ATP-binding protein</fullName>
    </submittedName>
</protein>
<feature type="domain" description="ABC transporter" evidence="8">
    <location>
        <begin position="5"/>
        <end position="231"/>
    </location>
</feature>
<dbReference type="KEGG" id="sniv:SFSGTM_04730"/>
<dbReference type="InterPro" id="IPR017911">
    <property type="entry name" value="MacB-like_ATP-bd"/>
</dbReference>
<keyword evidence="5" id="KW-0472">Membrane</keyword>
<keyword evidence="4 9" id="KW-0067">ATP-binding</keyword>
<reference evidence="10" key="1">
    <citation type="submission" date="2019-11" db="EMBL/GenBank/DDBJ databases">
        <title>Isolation and characterization of a novel species in the genus Sulfuriferula.</title>
        <authorList>
            <person name="Mochizuki J."/>
            <person name="Kojima H."/>
            <person name="Fukui M."/>
        </authorList>
    </citation>
    <scope>NUCLEOTIDE SEQUENCE [LARGE SCALE GENOMIC DNA]</scope>
    <source>
        <strain evidence="10">SGTM</strain>
    </source>
</reference>
<dbReference type="GO" id="GO:0046677">
    <property type="term" value="P:response to antibiotic"/>
    <property type="evidence" value="ECO:0007669"/>
    <property type="project" value="UniProtKB-KW"/>
</dbReference>
<keyword evidence="3" id="KW-0547">Nucleotide-binding</keyword>
<evidence type="ECO:0000259" key="8">
    <source>
        <dbReference type="PROSITE" id="PS50893"/>
    </source>
</evidence>
<keyword evidence="5" id="KW-1133">Transmembrane helix</keyword>
<evidence type="ECO:0000256" key="1">
    <source>
        <dbReference type="ARBA" id="ARBA00022448"/>
    </source>
</evidence>
<dbReference type="InterPro" id="IPR017871">
    <property type="entry name" value="ABC_transporter-like_CS"/>
</dbReference>